<accession>I3S1R0</accession>
<feature type="transmembrane region" description="Helical" evidence="1">
    <location>
        <begin position="87"/>
        <end position="106"/>
    </location>
</feature>
<keyword evidence="1" id="KW-0472">Membrane</keyword>
<dbReference type="AlphaFoldDB" id="I3S1R0"/>
<sequence>MSTSSSTVSIFFCFFPSEGGVASTFSLSGNSPLPLFEGTLLLSISACRLILLTIFFQLVTNRSSSQRVSVSTASISSSISSPSCSRCPFLFLMICTTCSIFSGGKICNPSPNLCFSSTFISLLFGSLAFGLGCFKGFTGSARIGEGIRTGD</sequence>
<feature type="transmembrane region" description="Helical" evidence="1">
    <location>
        <begin position="118"/>
        <end position="138"/>
    </location>
</feature>
<keyword evidence="1" id="KW-1133">Transmembrane helix</keyword>
<dbReference type="EMBL" id="BT134407">
    <property type="protein sequence ID" value="AFK34202.1"/>
    <property type="molecule type" value="mRNA"/>
</dbReference>
<protein>
    <recommendedName>
        <fullName evidence="3">Transmembrane protein</fullName>
    </recommendedName>
</protein>
<reference evidence="2" key="1">
    <citation type="submission" date="2012-05" db="EMBL/GenBank/DDBJ databases">
        <authorList>
            <person name="Krishnakumar V."/>
            <person name="Cheung F."/>
            <person name="Xiao Y."/>
            <person name="Chan A."/>
            <person name="Moskal W.A."/>
            <person name="Town C.D."/>
        </authorList>
    </citation>
    <scope>NUCLEOTIDE SEQUENCE</scope>
</reference>
<organism evidence="2">
    <name type="scientific">Medicago truncatula</name>
    <name type="common">Barrel medic</name>
    <name type="synonym">Medicago tribuloides</name>
    <dbReference type="NCBI Taxonomy" id="3880"/>
    <lineage>
        <taxon>Eukaryota</taxon>
        <taxon>Viridiplantae</taxon>
        <taxon>Streptophyta</taxon>
        <taxon>Embryophyta</taxon>
        <taxon>Tracheophyta</taxon>
        <taxon>Spermatophyta</taxon>
        <taxon>Magnoliopsida</taxon>
        <taxon>eudicotyledons</taxon>
        <taxon>Gunneridae</taxon>
        <taxon>Pentapetalae</taxon>
        <taxon>rosids</taxon>
        <taxon>fabids</taxon>
        <taxon>Fabales</taxon>
        <taxon>Fabaceae</taxon>
        <taxon>Papilionoideae</taxon>
        <taxon>50 kb inversion clade</taxon>
        <taxon>NPAAA clade</taxon>
        <taxon>Hologalegina</taxon>
        <taxon>IRL clade</taxon>
        <taxon>Trifolieae</taxon>
        <taxon>Medicago</taxon>
    </lineage>
</organism>
<evidence type="ECO:0000313" key="2">
    <source>
        <dbReference type="EMBL" id="AFK34202.1"/>
    </source>
</evidence>
<name>I3S1R0_MEDTR</name>
<evidence type="ECO:0000256" key="1">
    <source>
        <dbReference type="SAM" id="Phobius"/>
    </source>
</evidence>
<proteinExistence type="evidence at transcript level"/>
<keyword evidence="1" id="KW-0812">Transmembrane</keyword>
<evidence type="ECO:0008006" key="3">
    <source>
        <dbReference type="Google" id="ProtNLM"/>
    </source>
</evidence>
<feature type="transmembrane region" description="Helical" evidence="1">
    <location>
        <begin position="38"/>
        <end position="59"/>
    </location>
</feature>